<evidence type="ECO:0000313" key="11">
    <source>
        <dbReference type="Proteomes" id="UP000289340"/>
    </source>
</evidence>
<dbReference type="SMART" id="SM00563">
    <property type="entry name" value="PlsC"/>
    <property type="match status" value="1"/>
</dbReference>
<evidence type="ECO:0000313" key="10">
    <source>
        <dbReference type="EMBL" id="RZC27201.1"/>
    </source>
</evidence>
<evidence type="ECO:0000256" key="5">
    <source>
        <dbReference type="ARBA" id="ARBA00022989"/>
    </source>
</evidence>
<gene>
    <name evidence="10" type="ORF">D0Y65_005374</name>
</gene>
<evidence type="ECO:0000256" key="8">
    <source>
        <dbReference type="SAM" id="Phobius"/>
    </source>
</evidence>
<keyword evidence="5 8" id="KW-1133">Transmembrane helix</keyword>
<feature type="domain" description="Phospholipid/glycerol acyltransferase" evidence="9">
    <location>
        <begin position="343"/>
        <end position="444"/>
    </location>
</feature>
<evidence type="ECO:0000256" key="4">
    <source>
        <dbReference type="ARBA" id="ARBA00022692"/>
    </source>
</evidence>
<reference evidence="10 11" key="1">
    <citation type="submission" date="2018-09" db="EMBL/GenBank/DDBJ databases">
        <title>A high-quality reference genome of wild soybean provides a powerful tool to mine soybean genomes.</title>
        <authorList>
            <person name="Xie M."/>
            <person name="Chung C.Y.L."/>
            <person name="Li M.-W."/>
            <person name="Wong F.-L."/>
            <person name="Chan T.-F."/>
            <person name="Lam H.-M."/>
        </authorList>
    </citation>
    <scope>NUCLEOTIDE SEQUENCE [LARGE SCALE GENOMIC DNA]</scope>
    <source>
        <strain evidence="11">cv. W05</strain>
        <tissue evidence="10">Hypocotyl of etiolated seedlings</tissue>
    </source>
</reference>
<dbReference type="InterPro" id="IPR056462">
    <property type="entry name" value="HAD_RAM2/GPAT1-8"/>
</dbReference>
<dbReference type="EMBL" id="QZWG01000002">
    <property type="protein sequence ID" value="RZC27201.1"/>
    <property type="molecule type" value="Genomic_DNA"/>
</dbReference>
<evidence type="ECO:0000256" key="7">
    <source>
        <dbReference type="ARBA" id="ARBA00023315"/>
    </source>
</evidence>
<dbReference type="SUPFAM" id="SSF69593">
    <property type="entry name" value="Glycerol-3-phosphate (1)-acyltransferase"/>
    <property type="match status" value="1"/>
</dbReference>
<dbReference type="Pfam" id="PF23270">
    <property type="entry name" value="HAD_RAM2_N"/>
    <property type="match status" value="1"/>
</dbReference>
<comment type="caution">
    <text evidence="10">The sequence shown here is derived from an EMBL/GenBank/DDBJ whole genome shotgun (WGS) entry which is preliminary data.</text>
</comment>
<organism evidence="10 11">
    <name type="scientific">Glycine soja</name>
    <name type="common">Wild soybean</name>
    <dbReference type="NCBI Taxonomy" id="3848"/>
    <lineage>
        <taxon>Eukaryota</taxon>
        <taxon>Viridiplantae</taxon>
        <taxon>Streptophyta</taxon>
        <taxon>Embryophyta</taxon>
        <taxon>Tracheophyta</taxon>
        <taxon>Spermatophyta</taxon>
        <taxon>Magnoliopsida</taxon>
        <taxon>eudicotyledons</taxon>
        <taxon>Gunneridae</taxon>
        <taxon>Pentapetalae</taxon>
        <taxon>rosids</taxon>
        <taxon>fabids</taxon>
        <taxon>Fabales</taxon>
        <taxon>Fabaceae</taxon>
        <taxon>Papilionoideae</taxon>
        <taxon>50 kb inversion clade</taxon>
        <taxon>NPAAA clade</taxon>
        <taxon>indigoferoid/millettioid clade</taxon>
        <taxon>Phaseoleae</taxon>
        <taxon>Glycine</taxon>
        <taxon>Glycine subgen. Soja</taxon>
    </lineage>
</organism>
<comment type="subcellular location">
    <subcellularLocation>
        <location evidence="1">Membrane</location>
        <topology evidence="1">Multi-pass membrane protein</topology>
    </subcellularLocation>
</comment>
<feature type="transmembrane region" description="Helical" evidence="8">
    <location>
        <begin position="291"/>
        <end position="315"/>
    </location>
</feature>
<dbReference type="GO" id="GO:0090447">
    <property type="term" value="F:glycerol-3-phosphate 2-O-acyltransferase activity"/>
    <property type="evidence" value="ECO:0007669"/>
    <property type="project" value="TreeGrafter"/>
</dbReference>
<evidence type="ECO:0000259" key="9">
    <source>
        <dbReference type="SMART" id="SM00563"/>
    </source>
</evidence>
<dbReference type="GO" id="GO:0016020">
    <property type="term" value="C:membrane"/>
    <property type="evidence" value="ECO:0007669"/>
    <property type="project" value="UniProtKB-SubCell"/>
</dbReference>
<dbReference type="Proteomes" id="UP000289340">
    <property type="component" value="Chromosome 2"/>
</dbReference>
<keyword evidence="4 8" id="KW-0812">Transmembrane</keyword>
<evidence type="ECO:0000256" key="1">
    <source>
        <dbReference type="ARBA" id="ARBA00004141"/>
    </source>
</evidence>
<keyword evidence="3 10" id="KW-0808">Transferase</keyword>
<proteinExistence type="inferred from homology"/>
<evidence type="ECO:0000256" key="6">
    <source>
        <dbReference type="ARBA" id="ARBA00023136"/>
    </source>
</evidence>
<dbReference type="CDD" id="cd06551">
    <property type="entry name" value="LPLAT"/>
    <property type="match status" value="1"/>
</dbReference>
<accession>A0A445LVG4</accession>
<evidence type="ECO:0000256" key="2">
    <source>
        <dbReference type="ARBA" id="ARBA00007937"/>
    </source>
</evidence>
<evidence type="ECO:0000256" key="3">
    <source>
        <dbReference type="ARBA" id="ARBA00022679"/>
    </source>
</evidence>
<dbReference type="PANTHER" id="PTHR15486">
    <property type="entry name" value="ANCIENT UBIQUITOUS PROTEIN"/>
    <property type="match status" value="1"/>
</dbReference>
<keyword evidence="6 8" id="KW-0472">Membrane</keyword>
<dbReference type="AlphaFoldDB" id="A0A445LVG4"/>
<dbReference type="InterPro" id="IPR002123">
    <property type="entry name" value="Plipid/glycerol_acylTrfase"/>
</dbReference>
<keyword evidence="11" id="KW-1185">Reference proteome</keyword>
<dbReference type="Gramene" id="XM_028364445.1">
    <property type="protein sequence ID" value="XP_028220246.1"/>
    <property type="gene ID" value="LOC114401865"/>
</dbReference>
<dbReference type="PANTHER" id="PTHR15486:SF0">
    <property type="entry name" value="GLYCEROL-3-PHOSPHATE ACYLTRANSFERASE 1"/>
    <property type="match status" value="1"/>
</dbReference>
<dbReference type="GO" id="GO:0010143">
    <property type="term" value="P:cutin biosynthetic process"/>
    <property type="evidence" value="ECO:0007669"/>
    <property type="project" value="TreeGrafter"/>
</dbReference>
<comment type="similarity">
    <text evidence="2">Belongs to the GPAT/DAPAT family.</text>
</comment>
<dbReference type="Pfam" id="PF01553">
    <property type="entry name" value="Acyltransferase"/>
    <property type="match status" value="1"/>
</dbReference>
<dbReference type="GO" id="GO:0016791">
    <property type="term" value="F:phosphatase activity"/>
    <property type="evidence" value="ECO:0007669"/>
    <property type="project" value="TreeGrafter"/>
</dbReference>
<name>A0A445LVG4_GLYSO</name>
<keyword evidence="7 10" id="KW-0012">Acyltransferase</keyword>
<sequence>MVFPMELLRLADWILYQLLANSCYRAARKMKSYGFHLGYLSSKPSLQPSSFPSVTECDWEGRGSQTLVACGIHRVLLRSHSFFPYFMLVAFEGGSILRALLLLLSCPVLWILDSELSLRVMTFITFFGLRTSVMENMSRAVLPKFYLENLNLHAYEVLASAGSKVVFTSVPRVMVEGFLREYLSVGAVVGTELHTVGCYFSGLVSGSGLLVKHRALKDYFGDTKPDIGVGSSSFHDHLFLSLCKEAYVVNNEEGKGNPSSVLPRDKYPKPLIFHDGRLAFLPTPSATLYMFMWFPFGILLAIYRILLGILLPYGWAQALGVWSGINMQVKGNVPEKLEQNKGVLFVCSHRTLLDPVFLSTCLAKPLTAVTYSLSKVSELIAPIRTVRLTRDRKKDGETMQRLLKEGDLVVCPEGTTCREPYLLRFSSLFAELADEIVPVAINSHVSMFYGTTASGLKCLDPIFFLMNPRPSYYIEVLGKVPKELTCAGGKSSCEVANYIQQQLACALGFECTTLTRKDKYMMLAGNEGIVKQDKWSKCY</sequence>
<protein>
    <submittedName>
        <fullName evidence="10">Glycerol-3-phosphate acyltransferase 1</fullName>
    </submittedName>
</protein>